<dbReference type="Pfam" id="PF00017">
    <property type="entry name" value="SH2"/>
    <property type="match status" value="1"/>
</dbReference>
<dbReference type="PANTHER" id="PTHR10155">
    <property type="entry name" value="PHOSPHATIDYLINOSITOL 3-KINASE REGULATORY SUBUNIT"/>
    <property type="match status" value="1"/>
</dbReference>
<dbReference type="SMART" id="SM00253">
    <property type="entry name" value="SOCS"/>
    <property type="match status" value="1"/>
</dbReference>
<evidence type="ECO:0000256" key="1">
    <source>
        <dbReference type="ARBA" id="ARBA00004906"/>
    </source>
</evidence>
<dbReference type="CDD" id="cd10718">
    <property type="entry name" value="SH2_CIS"/>
    <property type="match status" value="1"/>
</dbReference>
<protein>
    <recommendedName>
        <fullName evidence="2">Cytokine-inducible SH2-containing protein</fullName>
    </recommendedName>
</protein>
<evidence type="ECO:0000256" key="6">
    <source>
        <dbReference type="ARBA" id="ARBA00022999"/>
    </source>
</evidence>
<dbReference type="SUPFAM" id="SSF55550">
    <property type="entry name" value="SH2 domain"/>
    <property type="match status" value="1"/>
</dbReference>
<evidence type="ECO:0000256" key="5">
    <source>
        <dbReference type="ARBA" id="ARBA00022786"/>
    </source>
</evidence>
<dbReference type="UniPathway" id="UPA00143"/>
<organism evidence="10 11">
    <name type="scientific">Oncorhynchus kisutch</name>
    <name type="common">Coho salmon</name>
    <name type="synonym">Salmo kisutch</name>
    <dbReference type="NCBI Taxonomy" id="8019"/>
    <lineage>
        <taxon>Eukaryota</taxon>
        <taxon>Metazoa</taxon>
        <taxon>Chordata</taxon>
        <taxon>Craniata</taxon>
        <taxon>Vertebrata</taxon>
        <taxon>Euteleostomi</taxon>
        <taxon>Actinopterygii</taxon>
        <taxon>Neopterygii</taxon>
        <taxon>Teleostei</taxon>
        <taxon>Protacanthopterygii</taxon>
        <taxon>Salmoniformes</taxon>
        <taxon>Salmonidae</taxon>
        <taxon>Salmoninae</taxon>
        <taxon>Oncorhynchus</taxon>
    </lineage>
</organism>
<evidence type="ECO:0000313" key="10">
    <source>
        <dbReference type="Ensembl" id="ENSOKIP00005079495.1"/>
    </source>
</evidence>
<sequence>MILCVQSPRPLLSGTPTEGHLGMRTGSVSSPHCIHSTSPQWDPTKDLRTIANNTFYLDTSGWYWGAITAGQAHEALQAASEGAFLIRDSSHPLYMLTLSVRTARGPTSIRIQYSGARFLLDSSSPARPSLLSFPDVPSMVQYYVGPGRKVQQGKVEETHGGKPAQRTVQESTVLLKLKRALHKPQAFPSLQHLARLTINCSTDCPDQLPLPRPLVRFLQDYPFQRSTYPGSYLTQYRCTSLPNQNCRTNRTDSVVKKAQQRLFNFRRLKKFGLSPKALTNFYRCTIESILSGCITAWYGNCSAHNCKALQRVVRSAQRITGGKLPALQDTYTTRCHKKAIKIIKDNNHPSHCLFTLLSSRRRGQYRCIKAGTERLKNSFYLKATRLLNSHH</sequence>
<dbReference type="PROSITE" id="PS50225">
    <property type="entry name" value="SOCS"/>
    <property type="match status" value="1"/>
</dbReference>
<dbReference type="AlphaFoldDB" id="A0A8C7IXE8"/>
<dbReference type="PROSITE" id="PS50001">
    <property type="entry name" value="SH2"/>
    <property type="match status" value="1"/>
</dbReference>
<feature type="domain" description="SOCS box" evidence="9">
    <location>
        <begin position="176"/>
        <end position="224"/>
    </location>
</feature>
<keyword evidence="6 7" id="KW-0727">SH2 domain</keyword>
<evidence type="ECO:0000256" key="3">
    <source>
        <dbReference type="ARBA" id="ARBA00022604"/>
    </source>
</evidence>
<dbReference type="InterPro" id="IPR000980">
    <property type="entry name" value="SH2"/>
</dbReference>
<dbReference type="GO" id="GO:0046854">
    <property type="term" value="P:phosphatidylinositol phosphate biosynthetic process"/>
    <property type="evidence" value="ECO:0007669"/>
    <property type="project" value="TreeGrafter"/>
</dbReference>
<keyword evidence="3" id="KW-0341">Growth regulation</keyword>
<feature type="domain" description="SH2" evidence="8">
    <location>
        <begin position="62"/>
        <end position="143"/>
    </location>
</feature>
<dbReference type="GO" id="GO:0016706">
    <property type="term" value="F:2-oxoglutarate-dependent dioxygenase activity"/>
    <property type="evidence" value="ECO:0007669"/>
    <property type="project" value="InterPro"/>
</dbReference>
<evidence type="ECO:0000256" key="2">
    <source>
        <dbReference type="ARBA" id="ARBA00021548"/>
    </source>
</evidence>
<accession>A0A8C7IXE8</accession>
<dbReference type="GeneTree" id="ENSGT00940000157392"/>
<dbReference type="InterPro" id="IPR001496">
    <property type="entry name" value="SOCS_box"/>
</dbReference>
<dbReference type="GO" id="GO:0016567">
    <property type="term" value="P:protein ubiquitination"/>
    <property type="evidence" value="ECO:0007669"/>
    <property type="project" value="UniProtKB-UniPathway"/>
</dbReference>
<dbReference type="InterPro" id="IPR035887">
    <property type="entry name" value="CIS_SH2"/>
</dbReference>
<dbReference type="GO" id="GO:0008168">
    <property type="term" value="F:methyltransferase activity"/>
    <property type="evidence" value="ECO:0007669"/>
    <property type="project" value="InterPro"/>
</dbReference>
<dbReference type="GO" id="GO:0046935">
    <property type="term" value="F:1-phosphatidylinositol-3-kinase regulator activity"/>
    <property type="evidence" value="ECO:0007669"/>
    <property type="project" value="TreeGrafter"/>
</dbReference>
<reference evidence="10" key="1">
    <citation type="submission" date="2025-08" db="UniProtKB">
        <authorList>
            <consortium name="Ensembl"/>
        </authorList>
    </citation>
    <scope>IDENTIFICATION</scope>
</reference>
<keyword evidence="5" id="KW-0833">Ubl conjugation pathway</keyword>
<evidence type="ECO:0000259" key="9">
    <source>
        <dbReference type="PROSITE" id="PS50225"/>
    </source>
</evidence>
<proteinExistence type="predicted"/>
<dbReference type="InterPro" id="IPR036860">
    <property type="entry name" value="SH2_dom_sf"/>
</dbReference>
<dbReference type="Pfam" id="PF07525">
    <property type="entry name" value="SOCS_box"/>
    <property type="match status" value="1"/>
</dbReference>
<dbReference type="GO" id="GO:0009968">
    <property type="term" value="P:negative regulation of signal transduction"/>
    <property type="evidence" value="ECO:0007669"/>
    <property type="project" value="UniProtKB-KW"/>
</dbReference>
<dbReference type="InterPro" id="IPR015095">
    <property type="entry name" value="AlkB_hom8_N"/>
</dbReference>
<keyword evidence="4" id="KW-0734">Signal transduction inhibitor</keyword>
<evidence type="ECO:0000259" key="8">
    <source>
        <dbReference type="PROSITE" id="PS50001"/>
    </source>
</evidence>
<comment type="pathway">
    <text evidence="1">Protein modification; protein ubiquitination.</text>
</comment>
<evidence type="ECO:0000256" key="7">
    <source>
        <dbReference type="PROSITE-ProRule" id="PRU00191"/>
    </source>
</evidence>
<reference evidence="10" key="2">
    <citation type="submission" date="2025-09" db="UniProtKB">
        <authorList>
            <consortium name="Ensembl"/>
        </authorList>
    </citation>
    <scope>IDENTIFICATION</scope>
</reference>
<dbReference type="Gene3D" id="3.30.505.10">
    <property type="entry name" value="SH2 domain"/>
    <property type="match status" value="1"/>
</dbReference>
<dbReference type="Gene3D" id="1.10.750.20">
    <property type="entry name" value="SOCS box"/>
    <property type="match status" value="1"/>
</dbReference>
<dbReference type="GO" id="GO:0005942">
    <property type="term" value="C:phosphatidylinositol 3-kinase complex"/>
    <property type="evidence" value="ECO:0007669"/>
    <property type="project" value="TreeGrafter"/>
</dbReference>
<keyword evidence="11" id="KW-1185">Reference proteome</keyword>
<evidence type="ECO:0000256" key="4">
    <source>
        <dbReference type="ARBA" id="ARBA00022700"/>
    </source>
</evidence>
<dbReference type="Proteomes" id="UP000694557">
    <property type="component" value="Unassembled WGS sequence"/>
</dbReference>
<dbReference type="FunFam" id="3.30.505.10:FF:000042">
    <property type="entry name" value="Cytokine-inducible SH2-containing protein b"/>
    <property type="match status" value="1"/>
</dbReference>
<dbReference type="InterPro" id="IPR036036">
    <property type="entry name" value="SOCS_box-like_dom_sf"/>
</dbReference>
<dbReference type="SMART" id="SM00252">
    <property type="entry name" value="SH2"/>
    <property type="match status" value="1"/>
</dbReference>
<dbReference type="SUPFAM" id="SSF158235">
    <property type="entry name" value="SOCS box-like"/>
    <property type="match status" value="1"/>
</dbReference>
<name>A0A8C7IXE8_ONCKI</name>
<dbReference type="SMART" id="SM00969">
    <property type="entry name" value="SOCS_box"/>
    <property type="match status" value="1"/>
</dbReference>
<dbReference type="Pfam" id="PF09004">
    <property type="entry name" value="ALKBH8_N"/>
    <property type="match status" value="1"/>
</dbReference>
<dbReference type="GO" id="GO:0035556">
    <property type="term" value="P:intracellular signal transduction"/>
    <property type="evidence" value="ECO:0007669"/>
    <property type="project" value="InterPro"/>
</dbReference>
<dbReference type="PANTHER" id="PTHR10155:SF9">
    <property type="entry name" value="CYTOKINE-INDUCIBLE SH2-CONTAINING PROTEIN"/>
    <property type="match status" value="1"/>
</dbReference>
<dbReference type="FunFam" id="1.10.750.20:FF:000002">
    <property type="entry name" value="Suppressor of cytokine signaling 2"/>
    <property type="match status" value="1"/>
</dbReference>
<evidence type="ECO:0000313" key="11">
    <source>
        <dbReference type="Proteomes" id="UP000694557"/>
    </source>
</evidence>
<dbReference type="Ensembl" id="ENSOKIT00005084694.1">
    <property type="protein sequence ID" value="ENSOKIP00005079495.1"/>
    <property type="gene ID" value="ENSOKIG00005034325.1"/>
</dbReference>